<dbReference type="InterPro" id="IPR045175">
    <property type="entry name" value="M28_fam"/>
</dbReference>
<keyword evidence="1" id="KW-0732">Signal</keyword>
<accession>A0ABU5MVY2</accession>
<feature type="chain" id="PRO_5045765106" evidence="1">
    <location>
        <begin position="20"/>
        <end position="347"/>
    </location>
</feature>
<evidence type="ECO:0000313" key="4">
    <source>
        <dbReference type="Proteomes" id="UP001290861"/>
    </source>
</evidence>
<dbReference type="EMBL" id="JARVCO010000007">
    <property type="protein sequence ID" value="MDZ8118373.1"/>
    <property type="molecule type" value="Genomic_DNA"/>
</dbReference>
<protein>
    <submittedName>
        <fullName evidence="3">M28 family metallopeptidase</fullName>
    </submittedName>
</protein>
<evidence type="ECO:0000313" key="3">
    <source>
        <dbReference type="EMBL" id="MDZ8118373.1"/>
    </source>
</evidence>
<dbReference type="Gene3D" id="3.40.630.10">
    <property type="entry name" value="Zn peptidases"/>
    <property type="match status" value="1"/>
</dbReference>
<dbReference type="SUPFAM" id="SSF53187">
    <property type="entry name" value="Zn-dependent exopeptidases"/>
    <property type="match status" value="1"/>
</dbReference>
<reference evidence="3 4" key="1">
    <citation type="journal article" date="2024" name="Appl. Environ. Microbiol.">
        <title>Pontiella agarivorans sp. nov., a novel marine anaerobic bacterium capable of degrading macroalgal polysaccharides and fixing nitrogen.</title>
        <authorList>
            <person name="Liu N."/>
            <person name="Kivenson V."/>
            <person name="Peng X."/>
            <person name="Cui Z."/>
            <person name="Lankiewicz T.S."/>
            <person name="Gosselin K.M."/>
            <person name="English C.J."/>
            <person name="Blair E.M."/>
            <person name="O'Malley M.A."/>
            <person name="Valentine D.L."/>
        </authorList>
    </citation>
    <scope>NUCLEOTIDE SEQUENCE [LARGE SCALE GENOMIC DNA]</scope>
    <source>
        <strain evidence="3 4">NLcol2</strain>
    </source>
</reference>
<comment type="caution">
    <text evidence="3">The sequence shown here is derived from an EMBL/GenBank/DDBJ whole genome shotgun (WGS) entry which is preliminary data.</text>
</comment>
<dbReference type="PANTHER" id="PTHR12147">
    <property type="entry name" value="METALLOPEPTIDASE M28 FAMILY MEMBER"/>
    <property type="match status" value="1"/>
</dbReference>
<sequence length="347" mass="38195">MRKHLFKTALLLLPLLLSACTSPPEQIATLPDAVSVEHITRFHQALYTANGNSRGFTHKGSVREPAYQHDSARDYLLSTFREMGYSASLDPFHFTRFNAVYTNCANVVAIKTGSPGSRIHIIGAHYDTVDAAHEPVTRCPGADDNGSGVAALLETARVIQHAQFRDTIIFVAFDAEEKGAYGPGQKGSPGAQHFLKTYTADDPSTAADNSFLRSAIAGMISVDMIGYDNAETPPYVVIGRKNFRRSSTGKHLENAIETSTGLIPRQAFGYNQSDHMPFHHAGIDAVHLVEYDFRQYWPGDEGTFIENPYYHTDADSIDSPDYIAYPYIAEITKALTAYLCEQAVLIP</sequence>
<keyword evidence="4" id="KW-1185">Reference proteome</keyword>
<organism evidence="3 4">
    <name type="scientific">Pontiella agarivorans</name>
    <dbReference type="NCBI Taxonomy" id="3038953"/>
    <lineage>
        <taxon>Bacteria</taxon>
        <taxon>Pseudomonadati</taxon>
        <taxon>Kiritimatiellota</taxon>
        <taxon>Kiritimatiellia</taxon>
        <taxon>Kiritimatiellales</taxon>
        <taxon>Pontiellaceae</taxon>
        <taxon>Pontiella</taxon>
    </lineage>
</organism>
<dbReference type="InterPro" id="IPR007484">
    <property type="entry name" value="Peptidase_M28"/>
</dbReference>
<proteinExistence type="predicted"/>
<dbReference type="Pfam" id="PF04389">
    <property type="entry name" value="Peptidase_M28"/>
    <property type="match status" value="1"/>
</dbReference>
<dbReference type="PROSITE" id="PS51257">
    <property type="entry name" value="PROKAR_LIPOPROTEIN"/>
    <property type="match status" value="1"/>
</dbReference>
<dbReference type="PANTHER" id="PTHR12147:SF26">
    <property type="entry name" value="PEPTIDASE M28 DOMAIN-CONTAINING PROTEIN"/>
    <property type="match status" value="1"/>
</dbReference>
<gene>
    <name evidence="3" type="ORF">P9H32_06985</name>
</gene>
<feature type="domain" description="Peptidase M28" evidence="2">
    <location>
        <begin position="106"/>
        <end position="330"/>
    </location>
</feature>
<evidence type="ECO:0000256" key="1">
    <source>
        <dbReference type="SAM" id="SignalP"/>
    </source>
</evidence>
<dbReference type="RefSeq" id="WP_322608170.1">
    <property type="nucleotide sequence ID" value="NZ_JARVCO010000007.1"/>
</dbReference>
<dbReference type="Proteomes" id="UP001290861">
    <property type="component" value="Unassembled WGS sequence"/>
</dbReference>
<name>A0ABU5MVY2_9BACT</name>
<evidence type="ECO:0000259" key="2">
    <source>
        <dbReference type="Pfam" id="PF04389"/>
    </source>
</evidence>
<feature type="signal peptide" evidence="1">
    <location>
        <begin position="1"/>
        <end position="19"/>
    </location>
</feature>